<keyword evidence="2" id="KW-1185">Reference proteome</keyword>
<dbReference type="Proteomes" id="UP000253046">
    <property type="component" value="Unassembled WGS sequence"/>
</dbReference>
<gene>
    <name evidence="1" type="ORF">DES54_106119</name>
</gene>
<dbReference type="RefSeq" id="WP_113865512.1">
    <property type="nucleotide sequence ID" value="NZ_AGJP01000001.1"/>
</dbReference>
<organism evidence="1 2">
    <name type="scientific">Brenneria salicis ATCC 15712 = DSM 30166</name>
    <dbReference type="NCBI Taxonomy" id="714314"/>
    <lineage>
        <taxon>Bacteria</taxon>
        <taxon>Pseudomonadati</taxon>
        <taxon>Pseudomonadota</taxon>
        <taxon>Gammaproteobacteria</taxon>
        <taxon>Enterobacterales</taxon>
        <taxon>Pectobacteriaceae</taxon>
        <taxon>Brenneria</taxon>
    </lineage>
</organism>
<dbReference type="OrthoDB" id="4138511at1224"/>
<comment type="caution">
    <text evidence="1">The sequence shown here is derived from an EMBL/GenBank/DDBJ whole genome shotgun (WGS) entry which is preliminary data.</text>
</comment>
<evidence type="ECO:0000313" key="2">
    <source>
        <dbReference type="Proteomes" id="UP000253046"/>
    </source>
</evidence>
<reference evidence="1 2" key="1">
    <citation type="submission" date="2018-06" db="EMBL/GenBank/DDBJ databases">
        <title>Genomic Encyclopedia of Type Strains, Phase IV (KMG-IV): sequencing the most valuable type-strain genomes for metagenomic binning, comparative biology and taxonomic classification.</title>
        <authorList>
            <person name="Goeker M."/>
        </authorList>
    </citation>
    <scope>NUCLEOTIDE SEQUENCE [LARGE SCALE GENOMIC DNA]</scope>
    <source>
        <strain evidence="1 2">DSM 30166</strain>
    </source>
</reference>
<dbReference type="AlphaFoldDB" id="A0A366I9C0"/>
<sequence length="123" mass="13961">MTHSDDKEKIIRLFKEHTTPTTGQSKNNVHVVGNKNFVINDSKDVILNFNSPQRSINKITPTEEHITSAQARKIQEIVKSLAEKETASGMSIQRGFAKWYGVLKSRYSVPSYHLIPRHLNNCA</sequence>
<name>A0A366I9C0_9GAMM</name>
<accession>A0A366I9C0</accession>
<proteinExistence type="predicted"/>
<evidence type="ECO:0000313" key="1">
    <source>
        <dbReference type="EMBL" id="RBP64894.1"/>
    </source>
</evidence>
<protein>
    <submittedName>
        <fullName evidence="1">Uncharacterized protein</fullName>
    </submittedName>
</protein>
<dbReference type="EMBL" id="QNRY01000006">
    <property type="protein sequence ID" value="RBP64894.1"/>
    <property type="molecule type" value="Genomic_DNA"/>
</dbReference>